<keyword evidence="5" id="KW-0539">Nucleus</keyword>
<evidence type="ECO:0000256" key="2">
    <source>
        <dbReference type="ARBA" id="ARBA00022723"/>
    </source>
</evidence>
<proteinExistence type="predicted"/>
<evidence type="ECO:0000256" key="3">
    <source>
        <dbReference type="ARBA" id="ARBA00022771"/>
    </source>
</evidence>
<dbReference type="GO" id="GO:0008270">
    <property type="term" value="F:zinc ion binding"/>
    <property type="evidence" value="ECO:0007669"/>
    <property type="project" value="UniProtKB-KW"/>
</dbReference>
<dbReference type="PANTHER" id="PTHR46481:SF10">
    <property type="entry name" value="ZINC FINGER BED DOMAIN-CONTAINING PROTEIN 39"/>
    <property type="match status" value="1"/>
</dbReference>
<dbReference type="AlphaFoldDB" id="A0A9P0D417"/>
<reference evidence="6" key="1">
    <citation type="submission" date="2022-01" db="EMBL/GenBank/DDBJ databases">
        <authorList>
            <person name="King R."/>
        </authorList>
    </citation>
    <scope>NUCLEOTIDE SEQUENCE</scope>
</reference>
<evidence type="ECO:0000256" key="5">
    <source>
        <dbReference type="ARBA" id="ARBA00023242"/>
    </source>
</evidence>
<protein>
    <submittedName>
        <fullName evidence="6">Uncharacterized protein</fullName>
    </submittedName>
</protein>
<evidence type="ECO:0000256" key="1">
    <source>
        <dbReference type="ARBA" id="ARBA00004123"/>
    </source>
</evidence>
<gene>
    <name evidence="6" type="ORF">PSYICH_LOCUS13434</name>
</gene>
<keyword evidence="2" id="KW-0479">Metal-binding</keyword>
<keyword evidence="4" id="KW-0862">Zinc</keyword>
<dbReference type="InterPro" id="IPR012337">
    <property type="entry name" value="RNaseH-like_sf"/>
</dbReference>
<comment type="subcellular location">
    <subcellularLocation>
        <location evidence="1">Nucleus</location>
    </subcellularLocation>
</comment>
<accession>A0A9P0D417</accession>
<sequence length="143" mass="16461">MKSVVTWFKQSCVASDELRKATTNQKKLIQDVSTRWNSTYYMIDRFLELRGPINEIVIRHKSAPPMLSGMEQSIMSAVLPELRSLEAATKEISSDKYTTSSKIIPIMHCITSKIKSLFIEEPIAKEVQNIILREWELLSLLHH</sequence>
<dbReference type="InterPro" id="IPR052035">
    <property type="entry name" value="ZnF_BED_domain_contain"/>
</dbReference>
<dbReference type="EMBL" id="OV651819">
    <property type="protein sequence ID" value="CAH1113867.1"/>
    <property type="molecule type" value="Genomic_DNA"/>
</dbReference>
<dbReference type="Proteomes" id="UP001153636">
    <property type="component" value="Chromosome 7"/>
</dbReference>
<organism evidence="6 7">
    <name type="scientific">Psylliodes chrysocephalus</name>
    <dbReference type="NCBI Taxonomy" id="3402493"/>
    <lineage>
        <taxon>Eukaryota</taxon>
        <taxon>Metazoa</taxon>
        <taxon>Ecdysozoa</taxon>
        <taxon>Arthropoda</taxon>
        <taxon>Hexapoda</taxon>
        <taxon>Insecta</taxon>
        <taxon>Pterygota</taxon>
        <taxon>Neoptera</taxon>
        <taxon>Endopterygota</taxon>
        <taxon>Coleoptera</taxon>
        <taxon>Polyphaga</taxon>
        <taxon>Cucujiformia</taxon>
        <taxon>Chrysomeloidea</taxon>
        <taxon>Chrysomelidae</taxon>
        <taxon>Galerucinae</taxon>
        <taxon>Alticini</taxon>
        <taxon>Psylliodes</taxon>
    </lineage>
</organism>
<keyword evidence="7" id="KW-1185">Reference proteome</keyword>
<dbReference type="GO" id="GO:0005634">
    <property type="term" value="C:nucleus"/>
    <property type="evidence" value="ECO:0007669"/>
    <property type="project" value="UniProtKB-SubCell"/>
</dbReference>
<evidence type="ECO:0000313" key="7">
    <source>
        <dbReference type="Proteomes" id="UP001153636"/>
    </source>
</evidence>
<evidence type="ECO:0000313" key="6">
    <source>
        <dbReference type="EMBL" id="CAH1113867.1"/>
    </source>
</evidence>
<evidence type="ECO:0000256" key="4">
    <source>
        <dbReference type="ARBA" id="ARBA00022833"/>
    </source>
</evidence>
<name>A0A9P0D417_9CUCU</name>
<dbReference type="PANTHER" id="PTHR46481">
    <property type="entry name" value="ZINC FINGER BED DOMAIN-CONTAINING PROTEIN 4"/>
    <property type="match status" value="1"/>
</dbReference>
<dbReference type="SUPFAM" id="SSF53098">
    <property type="entry name" value="Ribonuclease H-like"/>
    <property type="match status" value="1"/>
</dbReference>
<keyword evidence="3" id="KW-0863">Zinc-finger</keyword>
<dbReference type="OrthoDB" id="6620210at2759"/>